<dbReference type="Gene3D" id="3.30.870.10">
    <property type="entry name" value="Endonuclease Chain A"/>
    <property type="match status" value="2"/>
</dbReference>
<proteinExistence type="predicted"/>
<accession>A0ABT7SCG4</accession>
<keyword evidence="3" id="KW-0378">Hydrolase</keyword>
<keyword evidence="4" id="KW-0443">Lipid metabolism</keyword>
<comment type="caution">
    <text evidence="6">The sequence shown here is derived from an EMBL/GenBank/DDBJ whole genome shotgun (WGS) entry which is preliminary data.</text>
</comment>
<evidence type="ECO:0000313" key="7">
    <source>
        <dbReference type="Proteomes" id="UP001529338"/>
    </source>
</evidence>
<dbReference type="RefSeq" id="WP_289453397.1">
    <property type="nucleotide sequence ID" value="NZ_JAUCGQ010000001.1"/>
</dbReference>
<evidence type="ECO:0000256" key="4">
    <source>
        <dbReference type="ARBA" id="ARBA00023098"/>
    </source>
</evidence>
<dbReference type="InterPro" id="IPR015679">
    <property type="entry name" value="PLipase_D_fam"/>
</dbReference>
<dbReference type="Proteomes" id="UP001529338">
    <property type="component" value="Unassembled WGS sequence"/>
</dbReference>
<name>A0ABT7SCG4_9CELL</name>
<comment type="catalytic activity">
    <reaction evidence="1">
        <text>a 1,2-diacyl-sn-glycero-3-phosphocholine + H2O = a 1,2-diacyl-sn-glycero-3-phosphate + choline + H(+)</text>
        <dbReference type="Rhea" id="RHEA:14445"/>
        <dbReference type="ChEBI" id="CHEBI:15354"/>
        <dbReference type="ChEBI" id="CHEBI:15377"/>
        <dbReference type="ChEBI" id="CHEBI:15378"/>
        <dbReference type="ChEBI" id="CHEBI:57643"/>
        <dbReference type="ChEBI" id="CHEBI:58608"/>
        <dbReference type="EC" id="3.1.4.4"/>
    </reaction>
</comment>
<dbReference type="InterPro" id="IPR001736">
    <property type="entry name" value="PLipase_D/transphosphatidylase"/>
</dbReference>
<dbReference type="PANTHER" id="PTHR18896">
    <property type="entry name" value="PHOSPHOLIPASE D"/>
    <property type="match status" value="1"/>
</dbReference>
<reference evidence="6 7" key="1">
    <citation type="submission" date="2023-06" db="EMBL/GenBank/DDBJ databases">
        <title>Cellulomonas sp. MW4 Whole genome sequence.</title>
        <authorList>
            <person name="Park S."/>
        </authorList>
    </citation>
    <scope>NUCLEOTIDE SEQUENCE [LARGE SCALE GENOMIC DNA]</scope>
    <source>
        <strain evidence="6 7">MW4</strain>
    </source>
</reference>
<evidence type="ECO:0000259" key="5">
    <source>
        <dbReference type="PROSITE" id="PS50035"/>
    </source>
</evidence>
<dbReference type="Pfam" id="PF13091">
    <property type="entry name" value="PLDc_2"/>
    <property type="match status" value="1"/>
</dbReference>
<protein>
    <submittedName>
        <fullName evidence="6">Phospholipase D-like domain-containing protein</fullName>
    </submittedName>
</protein>
<evidence type="ECO:0000256" key="3">
    <source>
        <dbReference type="ARBA" id="ARBA00022801"/>
    </source>
</evidence>
<keyword evidence="2" id="KW-0677">Repeat</keyword>
<gene>
    <name evidence="6" type="ORF">QRT04_02960</name>
</gene>
<evidence type="ECO:0000313" key="6">
    <source>
        <dbReference type="EMBL" id="MDM7853881.1"/>
    </source>
</evidence>
<dbReference type="PANTHER" id="PTHR18896:SF76">
    <property type="entry name" value="PHOSPHOLIPASE"/>
    <property type="match status" value="1"/>
</dbReference>
<dbReference type="InterPro" id="IPR025202">
    <property type="entry name" value="PLD-like_dom"/>
</dbReference>
<feature type="domain" description="PLD phosphodiesterase" evidence="5">
    <location>
        <begin position="538"/>
        <end position="565"/>
    </location>
</feature>
<keyword evidence="7" id="KW-1185">Reference proteome</keyword>
<dbReference type="EMBL" id="JAUCGQ010000001">
    <property type="protein sequence ID" value="MDM7853881.1"/>
    <property type="molecule type" value="Genomic_DNA"/>
</dbReference>
<evidence type="ECO:0000256" key="2">
    <source>
        <dbReference type="ARBA" id="ARBA00022737"/>
    </source>
</evidence>
<organism evidence="6 7">
    <name type="scientific">Cellulomonas alba</name>
    <dbReference type="NCBI Taxonomy" id="3053467"/>
    <lineage>
        <taxon>Bacteria</taxon>
        <taxon>Bacillati</taxon>
        <taxon>Actinomycetota</taxon>
        <taxon>Actinomycetes</taxon>
        <taxon>Micrococcales</taxon>
        <taxon>Cellulomonadaceae</taxon>
        <taxon>Cellulomonas</taxon>
    </lineage>
</organism>
<dbReference type="PROSITE" id="PS50035">
    <property type="entry name" value="PLD"/>
    <property type="match status" value="1"/>
</dbReference>
<evidence type="ECO:0000256" key="1">
    <source>
        <dbReference type="ARBA" id="ARBA00000798"/>
    </source>
</evidence>
<dbReference type="SUPFAM" id="SSF56024">
    <property type="entry name" value="Phospholipase D/nuclease"/>
    <property type="match status" value="2"/>
</dbReference>
<sequence>MPGENWFLSYSDPTGAGPADLVGLPWGSGTEYARRVTTGAAQPFDAGCQVEPILGGFWAMSAIRDSLVACLTAARTAKKPPGQNGLVYIAGWRLNPLRDLSVQNSWRTSSWWDASGRAPVQADKSDETVLGLLLKLIDAGVLVRVMVWMPTWAADKADPAHSRDHVFLARAVDVANGIAKRRLGTTRDIGVVCLDARVADQVMVVATHHQKMCVIRTADDAVPPVAYVGGVDLAFTRRDAPKDPATATQPPTGWYDGDWESGTSVGPENGQTPAGIPRLQDAWPFGDGSLDHEYVTAVGALVRPTEKKESDLDVPVYGESAQKWHDQHLRLHGPVVSTVQQQFCERWVDDGWVGEVSRSPAPCQQAIEQGQAVFSTKAAYSAKDDVRMGGNVIVPLDPVDPVGPVAGATSKVQLWRTIPARPRGGSGLFVHGEYTVLAGYARAMAAAQKLVFITDQYFWSIPTARLLNDHVTRNGDLGVVIVLPPHADGSNAWYLSLANAQHKARANAFEALADGLTDDQLRQIVVLNAWDSAVGQNRGVYVHAKSHVYDGQLLVCGSANINRRSLTGDSEIALAVSDPAVATQHLRNVVGLLTGGAAWPEVSGSGAYDPARDPGTTLVENLRAHPPRNATFDPQWDHLGDTDWRLPNGVLRSTTQLPGAFGTVYNHVMESCSLENGAIERGRSTLADVTRAVERTARFERIGRSPGLAVRADESDLAEVPG</sequence>